<dbReference type="Proteomes" id="UP000198211">
    <property type="component" value="Unassembled WGS sequence"/>
</dbReference>
<dbReference type="EMBL" id="NBNE01009870">
    <property type="protein sequence ID" value="OWY97990.1"/>
    <property type="molecule type" value="Genomic_DNA"/>
</dbReference>
<reference evidence="2" key="1">
    <citation type="submission" date="2017-03" db="EMBL/GenBank/DDBJ databases">
        <title>Phytopthora megakarya and P. palmivora, two closely related causual agents of cacao black pod achieved similar genome size and gene model numbers by different mechanisms.</title>
        <authorList>
            <person name="Ali S."/>
            <person name="Shao J."/>
            <person name="Larry D.J."/>
            <person name="Kronmiller B."/>
            <person name="Shen D."/>
            <person name="Strem M.D."/>
            <person name="Melnick R.L."/>
            <person name="Guiltinan M.J."/>
            <person name="Tyler B.M."/>
            <person name="Meinhardt L.W."/>
            <person name="Bailey B.A."/>
        </authorList>
    </citation>
    <scope>NUCLEOTIDE SEQUENCE [LARGE SCALE GENOMIC DNA]</scope>
    <source>
        <strain evidence="2">zdho120</strain>
    </source>
</reference>
<sequence>MVHKRNISVDASNVLFLRLIRVKTVEEQGLSILPDVDFATCPVLVIALALVSQAAPCLELVGNLPAQAAPKTATLSSLIPLIALLNMPSINTALVAPAAPARSDTSPTIYTHANCVLDRIIPAAGVEATLTSHSFRRSGAQHENGCDEMPARWTFDRGSWNMNTTHKGFNYIFNTSKVDHNIAKVISVQRVLFSSCYKLESERYNVNKKVLDVLTACVVRHFPLLKALKPGSPVVKRVEVAVSHVKYSEAELLAWSSHLARGPVPCHITQPSDIQTSRYEAKPKEPTLEQKIIDYQAAVIQHL</sequence>
<dbReference type="STRING" id="4795.A0A225UXY7"/>
<keyword evidence="2" id="KW-1185">Reference proteome</keyword>
<comment type="caution">
    <text evidence="1">The sequence shown here is derived from an EMBL/GenBank/DDBJ whole genome shotgun (WGS) entry which is preliminary data.</text>
</comment>
<organism evidence="1 2">
    <name type="scientific">Phytophthora megakarya</name>
    <dbReference type="NCBI Taxonomy" id="4795"/>
    <lineage>
        <taxon>Eukaryota</taxon>
        <taxon>Sar</taxon>
        <taxon>Stramenopiles</taxon>
        <taxon>Oomycota</taxon>
        <taxon>Peronosporomycetes</taxon>
        <taxon>Peronosporales</taxon>
        <taxon>Peronosporaceae</taxon>
        <taxon>Phytophthora</taxon>
    </lineage>
</organism>
<dbReference type="AlphaFoldDB" id="A0A225UXY7"/>
<evidence type="ECO:0000313" key="2">
    <source>
        <dbReference type="Proteomes" id="UP000198211"/>
    </source>
</evidence>
<evidence type="ECO:0000313" key="1">
    <source>
        <dbReference type="EMBL" id="OWY97990.1"/>
    </source>
</evidence>
<dbReference type="OrthoDB" id="108345at2759"/>
<gene>
    <name evidence="1" type="ORF">PHMEG_00031356</name>
</gene>
<accession>A0A225UXY7</accession>
<proteinExistence type="predicted"/>
<name>A0A225UXY7_9STRA</name>
<protein>
    <submittedName>
        <fullName evidence="1">Uncharacterized protein</fullName>
    </submittedName>
</protein>